<dbReference type="InterPro" id="IPR037401">
    <property type="entry name" value="SnoaL-like"/>
</dbReference>
<dbReference type="AlphaFoldDB" id="A0A318LPQ7"/>
<accession>A0A318LPQ7</accession>
<keyword evidence="3" id="KW-1185">Reference proteome</keyword>
<dbReference type="RefSeq" id="WP_110335327.1">
    <property type="nucleotide sequence ID" value="NZ_MASU01000005.1"/>
</dbReference>
<sequence length="127" mass="13894">MPETEQDKLAVVEKLIEAFNKPDFAALEDILAEDIVFSHKNKGMEGSGREQLISNIKMMNDAFPGRTITATKRGAVVGDVVFREAEWGGTAAVDVPGFAKAGEKAHLDTMTIFVIRGGRIHEWSDFG</sequence>
<dbReference type="Gene3D" id="3.10.450.50">
    <property type="match status" value="1"/>
</dbReference>
<reference evidence="2 3" key="1">
    <citation type="submission" date="2016-07" db="EMBL/GenBank/DDBJ databases">
        <title>Draft genome sequence of Prauserella sp. YIM 121212, isolated from alkaline soil.</title>
        <authorList>
            <person name="Ruckert C."/>
            <person name="Albersmeier A."/>
            <person name="Jiang C.-L."/>
            <person name="Jiang Y."/>
            <person name="Kalinowski J."/>
            <person name="Schneider O."/>
            <person name="Winkler A."/>
            <person name="Zotchev S.B."/>
        </authorList>
    </citation>
    <scope>NUCLEOTIDE SEQUENCE [LARGE SCALE GENOMIC DNA]</scope>
    <source>
        <strain evidence="2 3">YIM 121212</strain>
    </source>
</reference>
<dbReference type="OrthoDB" id="3529367at2"/>
<evidence type="ECO:0000259" key="1">
    <source>
        <dbReference type="Pfam" id="PF12680"/>
    </source>
</evidence>
<dbReference type="SUPFAM" id="SSF54427">
    <property type="entry name" value="NTF2-like"/>
    <property type="match status" value="1"/>
</dbReference>
<dbReference type="Proteomes" id="UP000247892">
    <property type="component" value="Unassembled WGS sequence"/>
</dbReference>
<dbReference type="Pfam" id="PF12680">
    <property type="entry name" value="SnoaL_2"/>
    <property type="match status" value="1"/>
</dbReference>
<comment type="caution">
    <text evidence="2">The sequence shown here is derived from an EMBL/GenBank/DDBJ whole genome shotgun (WGS) entry which is preliminary data.</text>
</comment>
<name>A0A318LPQ7_9PSEU</name>
<proteinExistence type="predicted"/>
<gene>
    <name evidence="2" type="ORF">BA062_07225</name>
</gene>
<feature type="domain" description="SnoaL-like" evidence="1">
    <location>
        <begin position="12"/>
        <end position="123"/>
    </location>
</feature>
<dbReference type="EMBL" id="MASU01000005">
    <property type="protein sequence ID" value="PXY35334.1"/>
    <property type="molecule type" value="Genomic_DNA"/>
</dbReference>
<evidence type="ECO:0000313" key="2">
    <source>
        <dbReference type="EMBL" id="PXY35334.1"/>
    </source>
</evidence>
<protein>
    <recommendedName>
        <fullName evidence="1">SnoaL-like domain-containing protein</fullName>
    </recommendedName>
</protein>
<dbReference type="InterPro" id="IPR032710">
    <property type="entry name" value="NTF2-like_dom_sf"/>
</dbReference>
<evidence type="ECO:0000313" key="3">
    <source>
        <dbReference type="Proteomes" id="UP000247892"/>
    </source>
</evidence>
<organism evidence="2 3">
    <name type="scientific">Prauserella flavalba</name>
    <dbReference type="NCBI Taxonomy" id="1477506"/>
    <lineage>
        <taxon>Bacteria</taxon>
        <taxon>Bacillati</taxon>
        <taxon>Actinomycetota</taxon>
        <taxon>Actinomycetes</taxon>
        <taxon>Pseudonocardiales</taxon>
        <taxon>Pseudonocardiaceae</taxon>
        <taxon>Prauserella</taxon>
    </lineage>
</organism>